<keyword evidence="3" id="KW-1185">Reference proteome</keyword>
<dbReference type="InterPro" id="IPR027417">
    <property type="entry name" value="P-loop_NTPase"/>
</dbReference>
<dbReference type="AlphaFoldDB" id="A0A191ZYK4"/>
<gene>
    <name evidence="2" type="ORF">A9Y76_11885</name>
</gene>
<dbReference type="OrthoDB" id="6045057at2"/>
<evidence type="ECO:0000313" key="2">
    <source>
        <dbReference type="EMBL" id="ANJ73131.1"/>
    </source>
</evidence>
<dbReference type="InterPro" id="IPR032689">
    <property type="entry name" value="TraG-D_C"/>
</dbReference>
<dbReference type="CDD" id="cd01127">
    <property type="entry name" value="TrwB_TraG_TraD_VirD4"/>
    <property type="match status" value="1"/>
</dbReference>
<dbReference type="Proteomes" id="UP000078572">
    <property type="component" value="Chromosome 1"/>
</dbReference>
<protein>
    <recommendedName>
        <fullName evidence="1">TraD/TraG TraM recognition site domain-containing protein</fullName>
    </recommendedName>
</protein>
<dbReference type="EMBL" id="CP016022">
    <property type="protein sequence ID" value="ANJ73131.1"/>
    <property type="molecule type" value="Genomic_DNA"/>
</dbReference>
<evidence type="ECO:0000259" key="1">
    <source>
        <dbReference type="Pfam" id="PF12696"/>
    </source>
</evidence>
<dbReference type="Pfam" id="PF12696">
    <property type="entry name" value="TraG-D_C"/>
    <property type="match status" value="1"/>
</dbReference>
<sequence length="537" mass="60616">MSITAALDTTREIDGVPNKKGLRQKLAEGFSNLKSKFSKTPIAKGVDEYPVNYKNGMLVLDGKGPLPWEVRKILDLVVSPETVKNFNYFENQKPEIFAKTILNLFAGAEHKANSVWMNAGESLLFYGMVFHQALVKYKGISNSPAAHIQTIFDMAKPSQMVAYLDENDEPQEKYSHPILDQFAEGQAKIDLMKDGTILNDALKKYIRFNELADETKNSVVFNVESWLMIFLQSEYLRPWANSETSDFNLSDILMGAKIGIALEESKYGSAGLAIQSLAKARLYNEIKNRGNNALERGYSRVFLFVDECQRFLDEMDLAILPEARSLELVCWFASQNIDSIYEKYGKDGGGKFMGAFASIFSFKSTEATYAYVQHKIGKARVIEKIGGNPIIDFEKNAQLQMGTPWFDTTNPQRKKLKAFSFSELDGFFHRNSVARVRKVESDPKNPMYNQTNRSGEMPCGASIQLSKEPQHIFNENCIQELETPFTAIGIAQRGMVTRRSIYEAVAYNDDFQEIDNSIESANEIINKAQHMVHKEAA</sequence>
<organism evidence="2 3">
    <name type="scientific">Ralstonia insidiosa</name>
    <dbReference type="NCBI Taxonomy" id="190721"/>
    <lineage>
        <taxon>Bacteria</taxon>
        <taxon>Pseudomonadati</taxon>
        <taxon>Pseudomonadota</taxon>
        <taxon>Betaproteobacteria</taxon>
        <taxon>Burkholderiales</taxon>
        <taxon>Burkholderiaceae</taxon>
        <taxon>Ralstonia</taxon>
    </lineage>
</organism>
<dbReference type="SUPFAM" id="SSF52540">
    <property type="entry name" value="P-loop containing nucleoside triphosphate hydrolases"/>
    <property type="match status" value="1"/>
</dbReference>
<dbReference type="Gene3D" id="3.40.50.300">
    <property type="entry name" value="P-loop containing nucleotide triphosphate hydrolases"/>
    <property type="match status" value="1"/>
</dbReference>
<reference evidence="3" key="1">
    <citation type="submission" date="2016-06" db="EMBL/GenBank/DDBJ databases">
        <authorList>
            <person name="Xu Y."/>
            <person name="Nagy A."/>
            <person name="Yan X."/>
            <person name="Kim S.W."/>
            <person name="Haley B."/>
            <person name="Liu N.T."/>
            <person name="Nou X."/>
        </authorList>
    </citation>
    <scope>NUCLEOTIDE SEQUENCE [LARGE SCALE GENOMIC DNA]</scope>
    <source>
        <strain evidence="3">ATCC 49129</strain>
    </source>
</reference>
<accession>A0A191ZYK4</accession>
<proteinExistence type="predicted"/>
<feature type="domain" description="TraD/TraG TraM recognition site" evidence="1">
    <location>
        <begin position="300"/>
        <end position="382"/>
    </location>
</feature>
<dbReference type="RefSeq" id="WP_064804322.1">
    <property type="nucleotide sequence ID" value="NZ_CP016022.1"/>
</dbReference>
<name>A0A191ZYK4_9RALS</name>
<evidence type="ECO:0000313" key="3">
    <source>
        <dbReference type="Proteomes" id="UP000078572"/>
    </source>
</evidence>
<dbReference type="GeneID" id="61526713"/>